<comment type="caution">
    <text evidence="3">The sequence shown here is derived from an EMBL/GenBank/DDBJ whole genome shotgun (WGS) entry which is preliminary data.</text>
</comment>
<evidence type="ECO:0000313" key="3">
    <source>
        <dbReference type="EMBL" id="PPB82887.1"/>
    </source>
</evidence>
<feature type="transmembrane region" description="Helical" evidence="1">
    <location>
        <begin position="85"/>
        <end position="106"/>
    </location>
</feature>
<dbReference type="Pfam" id="PF01569">
    <property type="entry name" value="PAP2"/>
    <property type="match status" value="1"/>
</dbReference>
<organism evidence="3 4">
    <name type="scientific">Mycetohabitans endofungorum</name>
    <dbReference type="NCBI Taxonomy" id="417203"/>
    <lineage>
        <taxon>Bacteria</taxon>
        <taxon>Pseudomonadati</taxon>
        <taxon>Pseudomonadota</taxon>
        <taxon>Betaproteobacteria</taxon>
        <taxon>Burkholderiales</taxon>
        <taxon>Burkholderiaceae</taxon>
        <taxon>Mycetohabitans</taxon>
    </lineage>
</organism>
<protein>
    <submittedName>
        <fullName evidence="3">Undecaprenyl-diphosphatase</fullName>
    </submittedName>
</protein>
<dbReference type="Gene3D" id="1.20.144.10">
    <property type="entry name" value="Phosphatidic acid phosphatase type 2/haloperoxidase"/>
    <property type="match status" value="1"/>
</dbReference>
<dbReference type="EMBL" id="PRDW01000012">
    <property type="protein sequence ID" value="PPB82887.1"/>
    <property type="molecule type" value="Genomic_DNA"/>
</dbReference>
<dbReference type="PANTHER" id="PTHR14969:SF13">
    <property type="entry name" value="AT30094P"/>
    <property type="match status" value="1"/>
</dbReference>
<dbReference type="AlphaFoldDB" id="A0A2P5K840"/>
<evidence type="ECO:0000313" key="4">
    <source>
        <dbReference type="Proteomes" id="UP000243096"/>
    </source>
</evidence>
<feature type="transmembrane region" description="Helical" evidence="1">
    <location>
        <begin position="32"/>
        <end position="57"/>
    </location>
</feature>
<evidence type="ECO:0000259" key="2">
    <source>
        <dbReference type="SMART" id="SM00014"/>
    </source>
</evidence>
<keyword evidence="1" id="KW-0812">Transmembrane</keyword>
<proteinExistence type="predicted"/>
<gene>
    <name evidence="3" type="ORF">B0O95_11264</name>
</gene>
<evidence type="ECO:0000256" key="1">
    <source>
        <dbReference type="SAM" id="Phobius"/>
    </source>
</evidence>
<dbReference type="PANTHER" id="PTHR14969">
    <property type="entry name" value="SPHINGOSINE-1-PHOSPHATE PHOSPHOHYDROLASE"/>
    <property type="match status" value="1"/>
</dbReference>
<accession>A0A2P5K840</accession>
<keyword evidence="1" id="KW-0472">Membrane</keyword>
<dbReference type="RefSeq" id="WP_233203332.1">
    <property type="nucleotide sequence ID" value="NZ_CP062179.1"/>
</dbReference>
<dbReference type="SUPFAM" id="SSF48317">
    <property type="entry name" value="Acid phosphatase/Vanadium-dependent haloperoxidase"/>
    <property type="match status" value="1"/>
</dbReference>
<dbReference type="InterPro" id="IPR036938">
    <property type="entry name" value="PAP2/HPO_sf"/>
</dbReference>
<feature type="transmembrane region" description="Helical" evidence="1">
    <location>
        <begin position="136"/>
        <end position="163"/>
    </location>
</feature>
<dbReference type="SMART" id="SM00014">
    <property type="entry name" value="acidPPc"/>
    <property type="match status" value="1"/>
</dbReference>
<keyword evidence="1" id="KW-1133">Transmembrane helix</keyword>
<name>A0A2P5K840_9BURK</name>
<dbReference type="Proteomes" id="UP000243096">
    <property type="component" value="Unassembled WGS sequence"/>
</dbReference>
<dbReference type="InterPro" id="IPR000326">
    <property type="entry name" value="PAP2/HPO"/>
</dbReference>
<sequence>MLVISEIVPHLSMESLNQTLFLLLNASAPSPAMHALMSFCANALIWAMPATLVAGWLRVPSRVRLTNAEPPAGAAGRPQACRGHFVEAALAAALGLGIAQIIGAMWPHPRPFAIGLGHAWIAHVDDASLPSDHTTLAFSVACSLLLHAGTRVAGAALALAGLMVGWARIYAGIHFPLDVGCGMLLGMGCAVLAHRLAPWVVPPLVRCGEPPYRFLCAALIRRGWAVA</sequence>
<feature type="domain" description="Phosphatidic acid phosphatase type 2/haloperoxidase" evidence="2">
    <location>
        <begin position="85"/>
        <end position="194"/>
    </location>
</feature>
<reference evidence="3 4" key="1">
    <citation type="submission" date="2018-01" db="EMBL/GenBank/DDBJ databases">
        <title>Genomic Encyclopedia of Type Strains, Phase III (KMG-III): the genomes of soil and plant-associated and newly described type strains.</title>
        <authorList>
            <person name="Whitman W."/>
        </authorList>
    </citation>
    <scope>NUCLEOTIDE SEQUENCE [LARGE SCALE GENOMIC DNA]</scope>
    <source>
        <strain evidence="3 4">HKI456</strain>
    </source>
</reference>
<keyword evidence="4" id="KW-1185">Reference proteome</keyword>